<organism evidence="1 2">
    <name type="scientific">Dentiscutata erythropus</name>
    <dbReference type="NCBI Taxonomy" id="1348616"/>
    <lineage>
        <taxon>Eukaryota</taxon>
        <taxon>Fungi</taxon>
        <taxon>Fungi incertae sedis</taxon>
        <taxon>Mucoromycota</taxon>
        <taxon>Glomeromycotina</taxon>
        <taxon>Glomeromycetes</taxon>
        <taxon>Diversisporales</taxon>
        <taxon>Gigasporaceae</taxon>
        <taxon>Dentiscutata</taxon>
    </lineage>
</organism>
<evidence type="ECO:0000313" key="2">
    <source>
        <dbReference type="Proteomes" id="UP000789405"/>
    </source>
</evidence>
<dbReference type="Proteomes" id="UP000789405">
    <property type="component" value="Unassembled WGS sequence"/>
</dbReference>
<dbReference type="AlphaFoldDB" id="A0A9N9DZQ4"/>
<protein>
    <submittedName>
        <fullName evidence="1">13961_t:CDS:1</fullName>
    </submittedName>
</protein>
<evidence type="ECO:0000313" key="1">
    <source>
        <dbReference type="EMBL" id="CAG8658680.1"/>
    </source>
</evidence>
<dbReference type="EMBL" id="CAJVPY010006221">
    <property type="protein sequence ID" value="CAG8658680.1"/>
    <property type="molecule type" value="Genomic_DNA"/>
</dbReference>
<dbReference type="OrthoDB" id="2428620at2759"/>
<feature type="non-terminal residue" evidence="1">
    <location>
        <position position="475"/>
    </location>
</feature>
<reference evidence="1" key="1">
    <citation type="submission" date="2021-06" db="EMBL/GenBank/DDBJ databases">
        <authorList>
            <person name="Kallberg Y."/>
            <person name="Tangrot J."/>
            <person name="Rosling A."/>
        </authorList>
    </citation>
    <scope>NUCLEOTIDE SEQUENCE</scope>
    <source>
        <strain evidence="1">MA453B</strain>
    </source>
</reference>
<name>A0A9N9DZQ4_9GLOM</name>
<gene>
    <name evidence="1" type="ORF">DERYTH_LOCUS10588</name>
</gene>
<accession>A0A9N9DZQ4</accession>
<comment type="caution">
    <text evidence="1">The sequence shown here is derived from an EMBL/GenBank/DDBJ whole genome shotgun (WGS) entry which is preliminary data.</text>
</comment>
<sequence>NSCNTQEVQNFINNIKKNEENVEVYSGMEAEEIYDNDQVRKRLKKDVVTDEEIASDAFTNENANDISNVFDIDDNQMRELAIEDDLETSINEGEDSLVNDRADGAEHDQERWILSTRKDVYKTLNDYKRTKVRATKAHLYPTYFGILDLTGDDPEVRELFTNEEWTEIQEDFKLIAKLMEMDATEKMVLYELFNKVEEECRIKGHPKINVIRRTIQTYSYNLDRIKNSMSEGSFSSNFTNMMTKGIITYDQKFNYDESEIQSLASAMIANLNKKPLVRSLIGQRCDFRITCDGYEAVIGLRSGGLSEACNSKKWGDKVDLMVAMRDVLLKEAIENNGVECRDFRKLYTLGVHTYGKACIMDFVCMKTLVSEEFCGTLGYHYNLYALDWRAKGLWRLGLLKKISLPQSNDQLLMIEKLTTLLLRIESTLKYIMSIRNELAVKASRLYRNRRSSTFPKPYTFTEKKRVKRTRVRKND</sequence>
<proteinExistence type="predicted"/>
<keyword evidence="2" id="KW-1185">Reference proteome</keyword>